<proteinExistence type="predicted"/>
<name>A0A7C9AXC5_OPUST</name>
<protein>
    <submittedName>
        <fullName evidence="2">Uncharacterized protein</fullName>
    </submittedName>
</protein>
<accession>A0A7C9AXC5</accession>
<feature type="region of interest" description="Disordered" evidence="1">
    <location>
        <begin position="135"/>
        <end position="160"/>
    </location>
</feature>
<feature type="compositionally biased region" description="Basic and acidic residues" evidence="1">
    <location>
        <begin position="140"/>
        <end position="156"/>
    </location>
</feature>
<sequence>MKGIKKRTRKRIINPQKRGRKNIVAEIGIKQGTLIQGRGPLTVTVKIAKTKERQIGRQVAKTMLTEKEKEQRMRKMMDRDINPQEDTKEGVHRRLVTGVNRVREARWLMMIQVVKHQMIQGGRLTQKDVTCHRHLSGLGKDGEKREKTKEHGKRDEEIENYSCQSQGKEIKVQVTCSSA</sequence>
<reference evidence="2" key="1">
    <citation type="journal article" date="2013" name="J. Plant Res.">
        <title>Effect of fungi and light on seed germination of three Opuntia species from semiarid lands of central Mexico.</title>
        <authorList>
            <person name="Delgado-Sanchez P."/>
            <person name="Jimenez-Bremont J.F."/>
            <person name="Guerrero-Gonzalez Mde L."/>
            <person name="Flores J."/>
        </authorList>
    </citation>
    <scope>NUCLEOTIDE SEQUENCE</scope>
    <source>
        <tissue evidence="2">Cladode</tissue>
    </source>
</reference>
<evidence type="ECO:0000313" key="2">
    <source>
        <dbReference type="EMBL" id="MBA4676793.1"/>
    </source>
</evidence>
<organism evidence="2">
    <name type="scientific">Opuntia streptacantha</name>
    <name type="common">Prickly pear cactus</name>
    <name type="synonym">Opuntia cardona</name>
    <dbReference type="NCBI Taxonomy" id="393608"/>
    <lineage>
        <taxon>Eukaryota</taxon>
        <taxon>Viridiplantae</taxon>
        <taxon>Streptophyta</taxon>
        <taxon>Embryophyta</taxon>
        <taxon>Tracheophyta</taxon>
        <taxon>Spermatophyta</taxon>
        <taxon>Magnoliopsida</taxon>
        <taxon>eudicotyledons</taxon>
        <taxon>Gunneridae</taxon>
        <taxon>Pentapetalae</taxon>
        <taxon>Caryophyllales</taxon>
        <taxon>Cactineae</taxon>
        <taxon>Cactaceae</taxon>
        <taxon>Opuntioideae</taxon>
        <taxon>Opuntia</taxon>
    </lineage>
</organism>
<reference evidence="2" key="2">
    <citation type="submission" date="2020-07" db="EMBL/GenBank/DDBJ databases">
        <authorList>
            <person name="Vera ALvarez R."/>
            <person name="Arias-Moreno D.M."/>
            <person name="Jimenez-Jacinto V."/>
            <person name="Jimenez-Bremont J.F."/>
            <person name="Swaminathan K."/>
            <person name="Moose S.P."/>
            <person name="Guerrero-Gonzalez M.L."/>
            <person name="Marino-Ramirez L."/>
            <person name="Landsman D."/>
            <person name="Rodriguez-Kessler M."/>
            <person name="Delgado-Sanchez P."/>
        </authorList>
    </citation>
    <scope>NUCLEOTIDE SEQUENCE</scope>
    <source>
        <tissue evidence="2">Cladode</tissue>
    </source>
</reference>
<dbReference type="AlphaFoldDB" id="A0A7C9AXC5"/>
<dbReference type="EMBL" id="GISG01272775">
    <property type="protein sequence ID" value="MBA4676793.1"/>
    <property type="molecule type" value="Transcribed_RNA"/>
</dbReference>
<evidence type="ECO:0000256" key="1">
    <source>
        <dbReference type="SAM" id="MobiDB-lite"/>
    </source>
</evidence>